<sequence length="125" mass="13444">MDYLSARDSACVDIECVASSFVENDLPVNSNVIPASSSDPDTVSDFDPDYAFDSTPSAFIPLPLSVTVSIFKKPITESEQIVFVTVHGGRGTSSDAVDGGLRSFVCRAECAKLLYRRDNLPAPSY</sequence>
<reference evidence="1 2" key="1">
    <citation type="journal article" date="2019" name="Commun. Biol.">
        <title>The bagworm genome reveals a unique fibroin gene that provides high tensile strength.</title>
        <authorList>
            <person name="Kono N."/>
            <person name="Nakamura H."/>
            <person name="Ohtoshi R."/>
            <person name="Tomita M."/>
            <person name="Numata K."/>
            <person name="Arakawa K."/>
        </authorList>
    </citation>
    <scope>NUCLEOTIDE SEQUENCE [LARGE SCALE GENOMIC DNA]</scope>
</reference>
<protein>
    <submittedName>
        <fullName evidence="1">Uncharacterized protein</fullName>
    </submittedName>
</protein>
<dbReference type="AlphaFoldDB" id="A0A4C1V428"/>
<comment type="caution">
    <text evidence="1">The sequence shown here is derived from an EMBL/GenBank/DDBJ whole genome shotgun (WGS) entry which is preliminary data.</text>
</comment>
<dbReference type="EMBL" id="BGZK01000275">
    <property type="protein sequence ID" value="GBP33521.1"/>
    <property type="molecule type" value="Genomic_DNA"/>
</dbReference>
<organism evidence="1 2">
    <name type="scientific">Eumeta variegata</name>
    <name type="common">Bagworm moth</name>
    <name type="synonym">Eumeta japonica</name>
    <dbReference type="NCBI Taxonomy" id="151549"/>
    <lineage>
        <taxon>Eukaryota</taxon>
        <taxon>Metazoa</taxon>
        <taxon>Ecdysozoa</taxon>
        <taxon>Arthropoda</taxon>
        <taxon>Hexapoda</taxon>
        <taxon>Insecta</taxon>
        <taxon>Pterygota</taxon>
        <taxon>Neoptera</taxon>
        <taxon>Endopterygota</taxon>
        <taxon>Lepidoptera</taxon>
        <taxon>Glossata</taxon>
        <taxon>Ditrysia</taxon>
        <taxon>Tineoidea</taxon>
        <taxon>Psychidae</taxon>
        <taxon>Oiketicinae</taxon>
        <taxon>Eumeta</taxon>
    </lineage>
</organism>
<name>A0A4C1V428_EUMVA</name>
<evidence type="ECO:0000313" key="1">
    <source>
        <dbReference type="EMBL" id="GBP33521.1"/>
    </source>
</evidence>
<gene>
    <name evidence="1" type="ORF">EVAR_28676_1</name>
</gene>
<accession>A0A4C1V428</accession>
<proteinExistence type="predicted"/>
<dbReference type="Proteomes" id="UP000299102">
    <property type="component" value="Unassembled WGS sequence"/>
</dbReference>
<keyword evidence="2" id="KW-1185">Reference proteome</keyword>
<evidence type="ECO:0000313" key="2">
    <source>
        <dbReference type="Proteomes" id="UP000299102"/>
    </source>
</evidence>